<comment type="caution">
    <text evidence="2">The sequence shown here is derived from an EMBL/GenBank/DDBJ whole genome shotgun (WGS) entry which is preliminary data.</text>
</comment>
<evidence type="ECO:0000313" key="3">
    <source>
        <dbReference type="Proteomes" id="UP001642540"/>
    </source>
</evidence>
<keyword evidence="3" id="KW-1185">Reference proteome</keyword>
<reference evidence="2 3" key="1">
    <citation type="submission" date="2024-08" db="EMBL/GenBank/DDBJ databases">
        <authorList>
            <person name="Cucini C."/>
            <person name="Frati F."/>
        </authorList>
    </citation>
    <scope>NUCLEOTIDE SEQUENCE [LARGE SCALE GENOMIC DNA]</scope>
</reference>
<proteinExistence type="predicted"/>
<feature type="chain" id="PRO_5047435721" evidence="1">
    <location>
        <begin position="23"/>
        <end position="185"/>
    </location>
</feature>
<name>A0ABP1S066_9HEXA</name>
<dbReference type="EMBL" id="CAXLJM020000133">
    <property type="protein sequence ID" value="CAL8140063.1"/>
    <property type="molecule type" value="Genomic_DNA"/>
</dbReference>
<feature type="signal peptide" evidence="1">
    <location>
        <begin position="1"/>
        <end position="22"/>
    </location>
</feature>
<dbReference type="Gene3D" id="3.20.20.80">
    <property type="entry name" value="Glycosidases"/>
    <property type="match status" value="1"/>
</dbReference>
<evidence type="ECO:0000313" key="2">
    <source>
        <dbReference type="EMBL" id="CAL8140063.1"/>
    </source>
</evidence>
<dbReference type="Proteomes" id="UP001642540">
    <property type="component" value="Unassembled WGS sequence"/>
</dbReference>
<keyword evidence="1" id="KW-0732">Signal</keyword>
<protein>
    <submittedName>
        <fullName evidence="2">Uncharacterized protein</fullName>
    </submittedName>
</protein>
<gene>
    <name evidence="2" type="ORF">ODALV1_LOCUS28123</name>
</gene>
<evidence type="ECO:0000256" key="1">
    <source>
        <dbReference type="SAM" id="SignalP"/>
    </source>
</evidence>
<organism evidence="2 3">
    <name type="scientific">Orchesella dallaii</name>
    <dbReference type="NCBI Taxonomy" id="48710"/>
    <lineage>
        <taxon>Eukaryota</taxon>
        <taxon>Metazoa</taxon>
        <taxon>Ecdysozoa</taxon>
        <taxon>Arthropoda</taxon>
        <taxon>Hexapoda</taxon>
        <taxon>Collembola</taxon>
        <taxon>Entomobryomorpha</taxon>
        <taxon>Entomobryoidea</taxon>
        <taxon>Orchesellidae</taxon>
        <taxon>Orchesellinae</taxon>
        <taxon>Orchesella</taxon>
    </lineage>
</organism>
<sequence length="185" mass="20512">MEFFQKVVFSLTIFHIILQTHGSALELSSISAGKSLDVDNTREYLYWIQNKITMLQSYLYRVKIKYPENPASQPALVLSAVSMQNATEANNTTTPSENLTSSSQPSNFCKEKGNGYYSQPGNCHQYISCSETFETSGNNCAPCSLGSAPRGFECCNGRLCWKPTSANEGVCTWCKKSCECYPPYG</sequence>
<accession>A0ABP1S066</accession>